<dbReference type="Gene3D" id="3.30.420.10">
    <property type="entry name" value="Ribonuclease H-like superfamily/Ribonuclease H"/>
    <property type="match status" value="1"/>
</dbReference>
<sequence>MVNKANAVLSGLSMLANTIRGLSVKHARLLYKACVVPILTYGSLLWFHGRRQKSLTGSLEKAQNVGLRWLLGAFKTTSIRSMEHLASIPPMHVHLHKLNANAAIKLRALPRQFELARRLPKTWEAHDKAAIHTRRTKLAQAYISPIKKLAELSHPNAERRTPYLTDPWTPENPYPERLTLLPFSHGKSKTTRVDTAKNARRLIASLEDEGTLIGFADGSKKEVEGIRRVGIGYSITWKGEELESYCRGIGPRADNYDAEMFAAALLAQQAVHLARERKIDKVHLFSDNQSVVQTILSLKAHPAQLASIIFREEVLSYLNESPDRSLTLQWIPGHSDISGNDRADQMADFGTQLVPTPIFECTATWQKCHATDEARATWLSIWNNAKRSEHSQRFIPNLPSLKLNKVFTEEPPPRRITSRLVQLITGHGFFGEYRNRLFPDESPSCSCGESIQTVPHLLFHCPHTEAQRPILSKVSPDLNPAFLFAKPKGLRAVYRFIEQSGIGRPI</sequence>
<dbReference type="InterPro" id="IPR012337">
    <property type="entry name" value="RNaseH-like_sf"/>
</dbReference>
<protein>
    <submittedName>
        <fullName evidence="2">Reverse transcriptase from mobile element jockey protein, putative</fullName>
    </submittedName>
</protein>
<comment type="caution">
    <text evidence="2">The sequence shown here is derived from an EMBL/GenBank/DDBJ whole genome shotgun (WGS) entry which is preliminary data.</text>
</comment>
<dbReference type="InterPro" id="IPR036397">
    <property type="entry name" value="RNaseH_sf"/>
</dbReference>
<dbReference type="PROSITE" id="PS50879">
    <property type="entry name" value="RNASE_H_1"/>
    <property type="match status" value="1"/>
</dbReference>
<evidence type="ECO:0000259" key="1">
    <source>
        <dbReference type="PROSITE" id="PS50879"/>
    </source>
</evidence>
<name>X8JAG7_9AGAM</name>
<gene>
    <name evidence="2" type="ORF">RSOL_361980</name>
</gene>
<dbReference type="CDD" id="cd09276">
    <property type="entry name" value="Rnase_HI_RT_non_LTR"/>
    <property type="match status" value="1"/>
</dbReference>
<keyword evidence="2" id="KW-0695">RNA-directed DNA polymerase</keyword>
<reference evidence="3" key="1">
    <citation type="journal article" date="2014" name="Genome Announc.">
        <title>Draft genome sequence of the plant-pathogenic soil fungus Rhizoctonia solani anastomosis group 3 strain Rhs1AP.</title>
        <authorList>
            <person name="Cubeta M.A."/>
            <person name="Thomas E."/>
            <person name="Dean R.A."/>
            <person name="Jabaji S."/>
            <person name="Neate S.M."/>
            <person name="Tavantzis S."/>
            <person name="Toda T."/>
            <person name="Vilgalys R."/>
            <person name="Bharathan N."/>
            <person name="Fedorova-Abrams N."/>
            <person name="Pakala S.B."/>
            <person name="Pakala S.M."/>
            <person name="Zafar N."/>
            <person name="Joardar V."/>
            <person name="Losada L."/>
            <person name="Nierman W.C."/>
        </authorList>
    </citation>
    <scope>NUCLEOTIDE SEQUENCE [LARGE SCALE GENOMIC DNA]</scope>
    <source>
        <strain evidence="3">AG-3</strain>
    </source>
</reference>
<organism evidence="2 3">
    <name type="scientific">Rhizoctonia solani AG-3 Rhs1AP</name>
    <dbReference type="NCBI Taxonomy" id="1086054"/>
    <lineage>
        <taxon>Eukaryota</taxon>
        <taxon>Fungi</taxon>
        <taxon>Dikarya</taxon>
        <taxon>Basidiomycota</taxon>
        <taxon>Agaricomycotina</taxon>
        <taxon>Agaricomycetes</taxon>
        <taxon>Cantharellales</taxon>
        <taxon>Ceratobasidiaceae</taxon>
        <taxon>Rhizoctonia</taxon>
    </lineage>
</organism>
<dbReference type="InterPro" id="IPR002156">
    <property type="entry name" value="RNaseH_domain"/>
</dbReference>
<dbReference type="PANTHER" id="PTHR33481">
    <property type="entry name" value="REVERSE TRANSCRIPTASE"/>
    <property type="match status" value="1"/>
</dbReference>
<keyword evidence="2" id="KW-0808">Transferase</keyword>
<dbReference type="Proteomes" id="UP000030108">
    <property type="component" value="Unassembled WGS sequence"/>
</dbReference>
<evidence type="ECO:0000313" key="2">
    <source>
        <dbReference type="EMBL" id="EUC60717.1"/>
    </source>
</evidence>
<feature type="domain" description="RNase H type-1" evidence="1">
    <location>
        <begin position="208"/>
        <end position="352"/>
    </location>
</feature>
<dbReference type="PANTHER" id="PTHR33481:SF1">
    <property type="entry name" value="ENDONUCLEASE_EXONUCLEASE_PHOSPHATASE DOMAIN-CONTAINING PROTEIN-RELATED"/>
    <property type="match status" value="1"/>
</dbReference>
<dbReference type="Pfam" id="PF00075">
    <property type="entry name" value="RNase_H"/>
    <property type="match status" value="1"/>
</dbReference>
<dbReference type="EMBL" id="JATN01000319">
    <property type="protein sequence ID" value="EUC60717.1"/>
    <property type="molecule type" value="Genomic_DNA"/>
</dbReference>
<dbReference type="AlphaFoldDB" id="X8JAG7"/>
<dbReference type="GO" id="GO:0003964">
    <property type="term" value="F:RNA-directed DNA polymerase activity"/>
    <property type="evidence" value="ECO:0007669"/>
    <property type="project" value="UniProtKB-KW"/>
</dbReference>
<dbReference type="SUPFAM" id="SSF53098">
    <property type="entry name" value="Ribonuclease H-like"/>
    <property type="match status" value="1"/>
</dbReference>
<dbReference type="GO" id="GO:0003676">
    <property type="term" value="F:nucleic acid binding"/>
    <property type="evidence" value="ECO:0007669"/>
    <property type="project" value="InterPro"/>
</dbReference>
<proteinExistence type="predicted"/>
<dbReference type="GO" id="GO:0004523">
    <property type="term" value="F:RNA-DNA hybrid ribonuclease activity"/>
    <property type="evidence" value="ECO:0007669"/>
    <property type="project" value="InterPro"/>
</dbReference>
<feature type="non-terminal residue" evidence="2">
    <location>
        <position position="506"/>
    </location>
</feature>
<evidence type="ECO:0000313" key="3">
    <source>
        <dbReference type="Proteomes" id="UP000030108"/>
    </source>
</evidence>
<accession>X8JAG7</accession>
<dbReference type="OrthoDB" id="3230070at2759"/>
<keyword evidence="2" id="KW-0548">Nucleotidyltransferase</keyword>